<dbReference type="InterPro" id="IPR001937">
    <property type="entry name" value="GalP_UDPtransf1"/>
</dbReference>
<evidence type="ECO:0000313" key="14">
    <source>
        <dbReference type="EMBL" id="CDS86176.1"/>
    </source>
</evidence>
<comment type="similarity">
    <text evidence="1">Belongs to the galactose-1-phosphate uridylyltransferase type 1 family.</text>
</comment>
<dbReference type="Pfam" id="PF02744">
    <property type="entry name" value="GalP_UDP_tr_C"/>
    <property type="match status" value="1"/>
</dbReference>
<feature type="domain" description="Galactose-1-phosphate uridyl transferase C-terminal" evidence="13">
    <location>
        <begin position="173"/>
        <end position="299"/>
    </location>
</feature>
<feature type="binding site" evidence="11">
    <location>
        <position position="280"/>
    </location>
    <ligand>
        <name>Fe cation</name>
        <dbReference type="ChEBI" id="CHEBI:24875"/>
    </ligand>
</feature>
<dbReference type="InterPro" id="IPR036265">
    <property type="entry name" value="HIT-like_sf"/>
</dbReference>
<dbReference type="GO" id="GO:0008108">
    <property type="term" value="F:UDP-glucose:hexose-1-phosphate uridylyltransferase activity"/>
    <property type="evidence" value="ECO:0007669"/>
    <property type="project" value="UniProtKB-UniRule"/>
</dbReference>
<evidence type="ECO:0000256" key="6">
    <source>
        <dbReference type="ARBA" id="ARBA00023144"/>
    </source>
</evidence>
<evidence type="ECO:0000256" key="10">
    <source>
        <dbReference type="PIRSR" id="PIRSR000808-3"/>
    </source>
</evidence>
<gene>
    <name evidence="17" type="primary">galT</name>
    <name evidence="16" type="ORF">BN1095_340063</name>
    <name evidence="15" type="ORF">BN1096_560255</name>
    <name evidence="14" type="ORF">BN1097_540259</name>
    <name evidence="17" type="ORF">SAMEA1402399_02263</name>
</gene>
<dbReference type="KEGG" id="pdf:CD630DERM_13400"/>
<feature type="binding site" evidence="10">
    <location>
        <position position="99"/>
    </location>
    <ligand>
        <name>Zn(2+)</name>
        <dbReference type="ChEBI" id="CHEBI:29105"/>
    </ligand>
</feature>
<keyword evidence="11" id="KW-0408">Iron</keyword>
<comment type="cofactor">
    <cofactor evidence="11">
        <name>Fe cation</name>
        <dbReference type="ChEBI" id="CHEBI:24875"/>
    </cofactor>
    <text evidence="11">Binds 1 Fe cation per subunit.</text>
</comment>
<evidence type="ECO:0000256" key="4">
    <source>
        <dbReference type="ARBA" id="ARBA00022723"/>
    </source>
</evidence>
<accession>A0A031WFH4</accession>
<dbReference type="InterPro" id="IPR005849">
    <property type="entry name" value="GalP_Utransf_N"/>
</dbReference>
<dbReference type="EMBL" id="CAADAN010000007">
    <property type="protein sequence ID" value="VFD32824.1"/>
    <property type="molecule type" value="Genomic_DNA"/>
</dbReference>
<name>A0A031WFH4_CLODI</name>
<dbReference type="EMBL" id="LK932392">
    <property type="protein sequence ID" value="CDS86176.1"/>
    <property type="molecule type" value="Genomic_DNA"/>
</dbReference>
<feature type="binding site" evidence="11">
    <location>
        <position position="265"/>
    </location>
    <ligand>
        <name>Fe cation</name>
        <dbReference type="ChEBI" id="CHEBI:24875"/>
    </ligand>
</feature>
<dbReference type="PATRIC" id="fig|1496.1373.peg.3677"/>
<dbReference type="PANTHER" id="PTHR42763:SF1">
    <property type="entry name" value="UDP-GLUCOSE--HEXOSE-1-PHOSPHATE URIDYLYLTRANSFERASE"/>
    <property type="match status" value="1"/>
</dbReference>
<evidence type="ECO:0000256" key="11">
    <source>
        <dbReference type="PIRSR" id="PIRSR000808-4"/>
    </source>
</evidence>
<evidence type="ECO:0000256" key="1">
    <source>
        <dbReference type="ARBA" id="ARBA00010951"/>
    </source>
</evidence>
<dbReference type="AlphaFoldDB" id="A0A031WFH4"/>
<dbReference type="GO" id="GO:0006012">
    <property type="term" value="P:galactose metabolic process"/>
    <property type="evidence" value="ECO:0007669"/>
    <property type="project" value="UniProtKB-UniRule"/>
</dbReference>
<dbReference type="InterPro" id="IPR053177">
    <property type="entry name" value="ADP-glucose_phosphorylase"/>
</dbReference>
<evidence type="ECO:0000313" key="18">
    <source>
        <dbReference type="Proteomes" id="UP000411588"/>
    </source>
</evidence>
<evidence type="ECO:0000313" key="17">
    <source>
        <dbReference type="EMBL" id="VFD32824.1"/>
    </source>
</evidence>
<evidence type="ECO:0000259" key="13">
    <source>
        <dbReference type="Pfam" id="PF02744"/>
    </source>
</evidence>
<proteinExistence type="inferred from homology"/>
<sequence>MKELRIDPITNDVVIFATDRLKRPLDTADIPNEDEETNEYDEECPFCKGNEAHATDALFEIDSEEGWLVKSVYNKFPIIDDMARDVYGVHEVMIESDKHNRSFYNMSQKEFEDVFFMYRNRFRDLSKDDKVEYVSIFKNFLRKAGASLMHPHAQILSMSFIPPEITNELLVSKEYYDSNKSSLYDDLIENEISLDRRVVYNGEAFLVLIPYATKYSGEVRIIFKDKIEFGELNDNNIQELSTIFEKLFKKLYNINGYMPFNLCIHTHPTKIETKSYFNVHMHIIPRKYNFGGFELGTNMYVSSMSPEDLTKKLKID</sequence>
<evidence type="ECO:0000313" key="15">
    <source>
        <dbReference type="EMBL" id="CDS86654.1"/>
    </source>
</evidence>
<feature type="binding site" evidence="10">
    <location>
        <position position="47"/>
    </location>
    <ligand>
        <name>Zn(2+)</name>
        <dbReference type="ChEBI" id="CHEBI:29105"/>
    </ligand>
</feature>
<dbReference type="EMBL" id="LK933005">
    <property type="protein sequence ID" value="CDT19509.1"/>
    <property type="molecule type" value="Genomic_DNA"/>
</dbReference>
<dbReference type="PANTHER" id="PTHR42763">
    <property type="entry name" value="ADP-GLUCOSE PHOSPHORYLASE"/>
    <property type="match status" value="1"/>
</dbReference>
<dbReference type="GeneID" id="66353739"/>
<keyword evidence="6" id="KW-0299">Galactose metabolism</keyword>
<dbReference type="PIRSF" id="PIRSF000808">
    <property type="entry name" value="GalT"/>
    <property type="match status" value="1"/>
</dbReference>
<feature type="active site" description="Tele-UMP-histidine intermediate" evidence="9">
    <location>
        <position position="152"/>
    </location>
</feature>
<keyword evidence="3 14" id="KW-0548">Nucleotidyltransferase</keyword>
<dbReference type="Proteomes" id="UP000411588">
    <property type="component" value="Unassembled WGS sequence"/>
</dbReference>
<keyword evidence="2 14" id="KW-0808">Transferase</keyword>
<keyword evidence="7" id="KW-0119">Carbohydrate metabolism</keyword>
<evidence type="ECO:0000313" key="16">
    <source>
        <dbReference type="EMBL" id="CDT19509.1"/>
    </source>
</evidence>
<evidence type="ECO:0000259" key="12">
    <source>
        <dbReference type="Pfam" id="PF01087"/>
    </source>
</evidence>
<evidence type="ECO:0000256" key="7">
    <source>
        <dbReference type="ARBA" id="ARBA00023277"/>
    </source>
</evidence>
<feature type="binding site" evidence="11">
    <location>
        <position position="282"/>
    </location>
    <ligand>
        <name>Fe cation</name>
        <dbReference type="ChEBI" id="CHEBI:24875"/>
    </ligand>
</feature>
<dbReference type="EMBL" id="LK932509">
    <property type="protein sequence ID" value="CDS86654.1"/>
    <property type="molecule type" value="Genomic_DNA"/>
</dbReference>
<feature type="domain" description="Galactose-1-phosphate uridyl transferase N-terminal" evidence="12">
    <location>
        <begin position="84"/>
        <end position="162"/>
    </location>
</feature>
<evidence type="ECO:0000256" key="9">
    <source>
        <dbReference type="PIRSR" id="PIRSR000808-1"/>
    </source>
</evidence>
<dbReference type="Pfam" id="PF01087">
    <property type="entry name" value="GalP_UDP_transf"/>
    <property type="match status" value="1"/>
</dbReference>
<dbReference type="SUPFAM" id="SSF54197">
    <property type="entry name" value="HIT-like"/>
    <property type="match status" value="2"/>
</dbReference>
<dbReference type="InterPro" id="IPR005850">
    <property type="entry name" value="GalP_Utransf_C"/>
</dbReference>
<feature type="binding site" evidence="10">
    <location>
        <position position="150"/>
    </location>
    <ligand>
        <name>Zn(2+)</name>
        <dbReference type="ChEBI" id="CHEBI:29105"/>
    </ligand>
</feature>
<organism evidence="14">
    <name type="scientific">Clostridioides difficile</name>
    <name type="common">Peptoclostridium difficile</name>
    <dbReference type="NCBI Taxonomy" id="1496"/>
    <lineage>
        <taxon>Bacteria</taxon>
        <taxon>Bacillati</taxon>
        <taxon>Bacillota</taxon>
        <taxon>Clostridia</taxon>
        <taxon>Peptostreptococcales</taxon>
        <taxon>Peptostreptococcaceae</taxon>
        <taxon>Clostridioides</taxon>
    </lineage>
</organism>
<dbReference type="RefSeq" id="WP_003438360.1">
    <property type="nucleotide sequence ID" value="NZ_BAABSG010000008.1"/>
</dbReference>
<evidence type="ECO:0000256" key="2">
    <source>
        <dbReference type="ARBA" id="ARBA00022679"/>
    </source>
</evidence>
<evidence type="ECO:0000256" key="5">
    <source>
        <dbReference type="ARBA" id="ARBA00022833"/>
    </source>
</evidence>
<reference evidence="17 18" key="2">
    <citation type="submission" date="2019-02" db="EMBL/GenBank/DDBJ databases">
        <authorList>
            <consortium name="Pathogen Informatics"/>
        </authorList>
    </citation>
    <scope>NUCLEOTIDE SEQUENCE [LARGE SCALE GENOMIC DNA]</scope>
    <source>
        <strain evidence="17">Clo34</strain>
        <strain evidence="18">clo34</strain>
    </source>
</reference>
<dbReference type="UniPathway" id="UPA00214"/>
<feature type="binding site" evidence="11">
    <location>
        <position position="168"/>
    </location>
    <ligand>
        <name>Fe cation</name>
        <dbReference type="ChEBI" id="CHEBI:24875"/>
    </ligand>
</feature>
<protein>
    <recommendedName>
        <fullName evidence="8">Galactose-1-phosphate uridylyltransferase</fullName>
        <ecNumber evidence="8">2.7.7.12</ecNumber>
    </recommendedName>
</protein>
<evidence type="ECO:0000256" key="8">
    <source>
        <dbReference type="NCBIfam" id="TIGR00209"/>
    </source>
</evidence>
<dbReference type="EC" id="2.7.7.12" evidence="8"/>
<keyword evidence="5 10" id="KW-0862">Zinc</keyword>
<comment type="cofactor">
    <cofactor evidence="10">
        <name>Zn(2+)</name>
        <dbReference type="ChEBI" id="CHEBI:29105"/>
    </cofactor>
    <text evidence="10">Binds 1 zinc ion per subunit.</text>
</comment>
<dbReference type="Gene3D" id="3.30.428.10">
    <property type="entry name" value="HIT-like"/>
    <property type="match status" value="2"/>
</dbReference>
<evidence type="ECO:0000256" key="3">
    <source>
        <dbReference type="ARBA" id="ARBA00022695"/>
    </source>
</evidence>
<dbReference type="GO" id="GO:0008270">
    <property type="term" value="F:zinc ion binding"/>
    <property type="evidence" value="ECO:0007669"/>
    <property type="project" value="InterPro"/>
</dbReference>
<dbReference type="NCBIfam" id="TIGR00209">
    <property type="entry name" value="galT_1"/>
    <property type="match status" value="1"/>
</dbReference>
<keyword evidence="4 10" id="KW-0479">Metal-binding</keyword>
<feature type="binding site" evidence="10">
    <location>
        <position position="44"/>
    </location>
    <ligand>
        <name>Zn(2+)</name>
        <dbReference type="ChEBI" id="CHEBI:29105"/>
    </ligand>
</feature>
<reference evidence="14" key="1">
    <citation type="submission" date="2014-07" db="EMBL/GenBank/DDBJ databases">
        <authorList>
            <person name="Monot Marc"/>
        </authorList>
    </citation>
    <scope>NUCLEOTIDE SEQUENCE</scope>
    <source>
        <strain evidence="16">7032989</strain>
        <strain evidence="14">7032994</strain>
    </source>
</reference>